<feature type="transmembrane region" description="Helical" evidence="8">
    <location>
        <begin position="88"/>
        <end position="108"/>
    </location>
</feature>
<dbReference type="PANTHER" id="PTHR33908:SF11">
    <property type="entry name" value="MEMBRANE PROTEIN"/>
    <property type="match status" value="1"/>
</dbReference>
<dbReference type="InterPro" id="IPR050297">
    <property type="entry name" value="LipidA_mod_glycosyltrf_83"/>
</dbReference>
<dbReference type="PANTHER" id="PTHR33908">
    <property type="entry name" value="MANNOSYLTRANSFERASE YKCB-RELATED"/>
    <property type="match status" value="1"/>
</dbReference>
<evidence type="ECO:0000256" key="7">
    <source>
        <dbReference type="ARBA" id="ARBA00023136"/>
    </source>
</evidence>
<proteinExistence type="predicted"/>
<accession>A0ABX5SQV2</accession>
<evidence type="ECO:0000256" key="6">
    <source>
        <dbReference type="ARBA" id="ARBA00022989"/>
    </source>
</evidence>
<feature type="transmembrane region" description="Helical" evidence="8">
    <location>
        <begin position="308"/>
        <end position="326"/>
    </location>
</feature>
<gene>
    <name evidence="10" type="ORF">E4K62_07350</name>
</gene>
<evidence type="ECO:0000259" key="9">
    <source>
        <dbReference type="Pfam" id="PF13231"/>
    </source>
</evidence>
<evidence type="ECO:0000256" key="4">
    <source>
        <dbReference type="ARBA" id="ARBA00022679"/>
    </source>
</evidence>
<keyword evidence="7 8" id="KW-0472">Membrane</keyword>
<evidence type="ECO:0000256" key="2">
    <source>
        <dbReference type="ARBA" id="ARBA00022475"/>
    </source>
</evidence>
<organism evidence="10 11">
    <name type="scientific">Microbacterium wangchenii</name>
    <dbReference type="NCBI Taxonomy" id="2541726"/>
    <lineage>
        <taxon>Bacteria</taxon>
        <taxon>Bacillati</taxon>
        <taxon>Actinomycetota</taxon>
        <taxon>Actinomycetes</taxon>
        <taxon>Micrococcales</taxon>
        <taxon>Microbacteriaceae</taxon>
        <taxon>Microbacterium</taxon>
    </lineage>
</organism>
<keyword evidence="5 8" id="KW-0812">Transmembrane</keyword>
<feature type="transmembrane region" description="Helical" evidence="8">
    <location>
        <begin position="24"/>
        <end position="49"/>
    </location>
</feature>
<dbReference type="EMBL" id="CP038266">
    <property type="protein sequence ID" value="QBR88518.1"/>
    <property type="molecule type" value="Genomic_DNA"/>
</dbReference>
<evidence type="ECO:0000256" key="1">
    <source>
        <dbReference type="ARBA" id="ARBA00004651"/>
    </source>
</evidence>
<evidence type="ECO:0000313" key="10">
    <source>
        <dbReference type="EMBL" id="QBR88518.1"/>
    </source>
</evidence>
<keyword evidence="3" id="KW-0328">Glycosyltransferase</keyword>
<dbReference type="Proteomes" id="UP000295748">
    <property type="component" value="Chromosome"/>
</dbReference>
<feature type="transmembrane region" description="Helical" evidence="8">
    <location>
        <begin position="338"/>
        <end position="357"/>
    </location>
</feature>
<feature type="transmembrane region" description="Helical" evidence="8">
    <location>
        <begin position="208"/>
        <end position="229"/>
    </location>
</feature>
<keyword evidence="11" id="KW-1185">Reference proteome</keyword>
<feature type="domain" description="Glycosyltransferase RgtA/B/C/D-like" evidence="9">
    <location>
        <begin position="67"/>
        <end position="226"/>
    </location>
</feature>
<evidence type="ECO:0000256" key="3">
    <source>
        <dbReference type="ARBA" id="ARBA00022676"/>
    </source>
</evidence>
<evidence type="ECO:0000256" key="5">
    <source>
        <dbReference type="ARBA" id="ARBA00022692"/>
    </source>
</evidence>
<evidence type="ECO:0000256" key="8">
    <source>
        <dbReference type="SAM" id="Phobius"/>
    </source>
</evidence>
<feature type="transmembrane region" description="Helical" evidence="8">
    <location>
        <begin position="120"/>
        <end position="140"/>
    </location>
</feature>
<keyword evidence="2" id="KW-1003">Cell membrane</keyword>
<feature type="transmembrane region" description="Helical" evidence="8">
    <location>
        <begin position="252"/>
        <end position="274"/>
    </location>
</feature>
<feature type="transmembrane region" description="Helical" evidence="8">
    <location>
        <begin position="286"/>
        <end position="302"/>
    </location>
</feature>
<dbReference type="RefSeq" id="WP_135065557.1">
    <property type="nucleotide sequence ID" value="NZ_CP038266.1"/>
</dbReference>
<dbReference type="Pfam" id="PF13231">
    <property type="entry name" value="PMT_2"/>
    <property type="match status" value="1"/>
</dbReference>
<keyword evidence="6 8" id="KW-1133">Transmembrane helix</keyword>
<keyword evidence="4" id="KW-0808">Transferase</keyword>
<name>A0ABX5SQV2_9MICO</name>
<reference evidence="10 11" key="1">
    <citation type="submission" date="2019-03" db="EMBL/GenBank/DDBJ databases">
        <authorList>
            <person name="Dong K."/>
        </authorList>
    </citation>
    <scope>NUCLEOTIDE SEQUENCE [LARGE SCALE GENOMIC DNA]</scope>
    <source>
        <strain evidence="11">dk512</strain>
    </source>
</reference>
<comment type="subcellular location">
    <subcellularLocation>
        <location evidence="1">Cell membrane</location>
        <topology evidence="1">Multi-pass membrane protein</topology>
    </subcellularLocation>
</comment>
<sequence>MRRGGGSGAGAVRGPQRPLVRHEFALGPVAAAMLALAVVLAVVAPLYGYHRDELYFRMLPLQPGYVDQPPLTPVIAHAVIALFGDGVVALRIVPLLCAVLSLPVLALITREVGGTRFAQALTVWGMAGATLTLMFGHVLLTASLDLLVWPAALLCAVRAVLRDDGRWWLAAGAIIGASTFNKLLVVVLMVGIAGGLAMCGPRRWFASAWLWAGVAAAAALALPSAVYQVTHGWPQLAMGAALAEDNATEVRVLMWPMLILLVGPVLAVFWVAALHGVLRRAQWRPLRFLVVTFAVIVAFVFVGGTQFYYTAGVLAVLVAVGAVPVADWVRTRGRTRWAWTLVAVNAATCAVVALPVLPLPALAASGIGDINSAVGDQVGWERYAAQIDAAVVASSAEAIITSNYGEAGAVDRFGATGVPIFSGHNALWDLGGPAEATDTVVIAGGQGRFVTHLFDACEVVDELDNGVGVGNEEQGRPITVCRGSVQGWTAMWEAFRHLD</sequence>
<protein>
    <submittedName>
        <fullName evidence="10">Glycosyltransferase family 39 protein</fullName>
    </submittedName>
</protein>
<dbReference type="InterPro" id="IPR038731">
    <property type="entry name" value="RgtA/B/C-like"/>
</dbReference>
<evidence type="ECO:0000313" key="11">
    <source>
        <dbReference type="Proteomes" id="UP000295748"/>
    </source>
</evidence>
<feature type="transmembrane region" description="Helical" evidence="8">
    <location>
        <begin position="167"/>
        <end position="196"/>
    </location>
</feature>